<organism evidence="11 12">
    <name type="scientific">Rhizoclosmatium globosum</name>
    <dbReference type="NCBI Taxonomy" id="329046"/>
    <lineage>
        <taxon>Eukaryota</taxon>
        <taxon>Fungi</taxon>
        <taxon>Fungi incertae sedis</taxon>
        <taxon>Chytridiomycota</taxon>
        <taxon>Chytridiomycota incertae sedis</taxon>
        <taxon>Chytridiomycetes</taxon>
        <taxon>Chytridiales</taxon>
        <taxon>Chytriomycetaceae</taxon>
        <taxon>Rhizoclosmatium</taxon>
    </lineage>
</organism>
<name>A0A1Y2BXW0_9FUNG</name>
<evidence type="ECO:0000313" key="11">
    <source>
        <dbReference type="EMBL" id="ORY39593.1"/>
    </source>
</evidence>
<comment type="caution">
    <text evidence="11">The sequence shown here is derived from an EMBL/GenBank/DDBJ whole genome shotgun (WGS) entry which is preliminary data.</text>
</comment>
<dbReference type="InterPro" id="IPR000727">
    <property type="entry name" value="T_SNARE_dom"/>
</dbReference>
<evidence type="ECO:0000256" key="7">
    <source>
        <dbReference type="ARBA" id="ARBA00023054"/>
    </source>
</evidence>
<dbReference type="PANTHER" id="PTHR21230">
    <property type="entry name" value="VESICLE TRANSPORT V-SNARE PROTEIN VTI1-RELATED"/>
    <property type="match status" value="1"/>
</dbReference>
<dbReference type="Gene3D" id="1.20.5.110">
    <property type="match status" value="1"/>
</dbReference>
<dbReference type="InterPro" id="IPR010989">
    <property type="entry name" value="SNARE"/>
</dbReference>
<dbReference type="GO" id="GO:0016236">
    <property type="term" value="P:macroautophagy"/>
    <property type="evidence" value="ECO:0007669"/>
    <property type="project" value="TreeGrafter"/>
</dbReference>
<keyword evidence="6 9" id="KW-1133">Transmembrane helix</keyword>
<evidence type="ECO:0000256" key="6">
    <source>
        <dbReference type="ARBA" id="ARBA00022989"/>
    </source>
</evidence>
<evidence type="ECO:0000256" key="9">
    <source>
        <dbReference type="SAM" id="Phobius"/>
    </source>
</evidence>
<dbReference type="GO" id="GO:0005829">
    <property type="term" value="C:cytosol"/>
    <property type="evidence" value="ECO:0007669"/>
    <property type="project" value="GOC"/>
</dbReference>
<accession>A0A1Y2BXW0</accession>
<reference evidence="11 12" key="1">
    <citation type="submission" date="2016-07" db="EMBL/GenBank/DDBJ databases">
        <title>Pervasive Adenine N6-methylation of Active Genes in Fungi.</title>
        <authorList>
            <consortium name="DOE Joint Genome Institute"/>
            <person name="Mondo S.J."/>
            <person name="Dannebaum R.O."/>
            <person name="Kuo R.C."/>
            <person name="Labutti K."/>
            <person name="Haridas S."/>
            <person name="Kuo A."/>
            <person name="Salamov A."/>
            <person name="Ahrendt S.R."/>
            <person name="Lipzen A."/>
            <person name="Sullivan W."/>
            <person name="Andreopoulos W.B."/>
            <person name="Clum A."/>
            <person name="Lindquist E."/>
            <person name="Daum C."/>
            <person name="Ramamoorthy G.K."/>
            <person name="Gryganskyi A."/>
            <person name="Culley D."/>
            <person name="Magnuson J.K."/>
            <person name="James T.Y."/>
            <person name="O'Malley M.A."/>
            <person name="Stajich J.E."/>
            <person name="Spatafora J.W."/>
            <person name="Visel A."/>
            <person name="Grigoriev I.V."/>
        </authorList>
    </citation>
    <scope>NUCLEOTIDE SEQUENCE [LARGE SCALE GENOMIC DNA]</scope>
    <source>
        <strain evidence="11 12">JEL800</strain>
    </source>
</reference>
<feature type="domain" description="T-SNARE coiled-coil homology" evidence="10">
    <location>
        <begin position="124"/>
        <end position="191"/>
    </location>
</feature>
<keyword evidence="3" id="KW-0813">Transport</keyword>
<dbReference type="GO" id="GO:0042147">
    <property type="term" value="P:retrograde transport, endosome to Golgi"/>
    <property type="evidence" value="ECO:0007669"/>
    <property type="project" value="TreeGrafter"/>
</dbReference>
<dbReference type="GO" id="GO:0005794">
    <property type="term" value="C:Golgi apparatus"/>
    <property type="evidence" value="ECO:0007669"/>
    <property type="project" value="TreeGrafter"/>
</dbReference>
<dbReference type="GO" id="GO:0006891">
    <property type="term" value="P:intra-Golgi vesicle-mediated transport"/>
    <property type="evidence" value="ECO:0007669"/>
    <property type="project" value="TreeGrafter"/>
</dbReference>
<dbReference type="InterPro" id="IPR038407">
    <property type="entry name" value="v-SNARE_N_sf"/>
</dbReference>
<feature type="transmembrane region" description="Helical" evidence="9">
    <location>
        <begin position="200"/>
        <end position="219"/>
    </location>
</feature>
<dbReference type="Pfam" id="PF12352">
    <property type="entry name" value="V-SNARE_C"/>
    <property type="match status" value="1"/>
</dbReference>
<keyword evidence="12" id="KW-1185">Reference proteome</keyword>
<evidence type="ECO:0000259" key="10">
    <source>
        <dbReference type="SMART" id="SM00397"/>
    </source>
</evidence>
<dbReference type="GO" id="GO:0031902">
    <property type="term" value="C:late endosome membrane"/>
    <property type="evidence" value="ECO:0007669"/>
    <property type="project" value="TreeGrafter"/>
</dbReference>
<keyword evidence="7" id="KW-0175">Coiled coil</keyword>
<sequence length="223" mass="25222">MDQLRIEFEALRQAVRTKLDVTLPTLLSSEASQERRLVVNQATRDLEEADEIIAEMETVAKTLPTQNKLKATALIRSFRETLRIARKDLQKAASPAAAERFQLLSGANESIVQIDAEANDQRTRLLRGTETLQSGSERLQNIQRIALESETVGVSTLSDLNRQREQLQRTRNTLDGADTWIAQSTAVIRGMQWQYTKGSLIQYGTIAILSILILIAIYFKYFR</sequence>
<dbReference type="Proteomes" id="UP000193642">
    <property type="component" value="Unassembled WGS sequence"/>
</dbReference>
<dbReference type="GO" id="GO:0000149">
    <property type="term" value="F:SNARE binding"/>
    <property type="evidence" value="ECO:0007669"/>
    <property type="project" value="TreeGrafter"/>
</dbReference>
<dbReference type="Gene3D" id="1.20.58.400">
    <property type="entry name" value="t-snare proteins"/>
    <property type="match status" value="1"/>
</dbReference>
<evidence type="ECO:0000256" key="5">
    <source>
        <dbReference type="ARBA" id="ARBA00022927"/>
    </source>
</evidence>
<evidence type="ECO:0000256" key="1">
    <source>
        <dbReference type="ARBA" id="ARBA00004211"/>
    </source>
</evidence>
<dbReference type="SUPFAM" id="SSF47661">
    <property type="entry name" value="t-snare proteins"/>
    <property type="match status" value="1"/>
</dbReference>
<dbReference type="STRING" id="329046.A0A1Y2BXW0"/>
<comment type="similarity">
    <text evidence="2">Belongs to the VTI1 family.</text>
</comment>
<dbReference type="SUPFAM" id="SSF58038">
    <property type="entry name" value="SNARE fusion complex"/>
    <property type="match status" value="1"/>
</dbReference>
<evidence type="ECO:0000256" key="3">
    <source>
        <dbReference type="ARBA" id="ARBA00022448"/>
    </source>
</evidence>
<dbReference type="OrthoDB" id="430637at2759"/>
<dbReference type="Pfam" id="PF05008">
    <property type="entry name" value="V-SNARE"/>
    <property type="match status" value="1"/>
</dbReference>
<keyword evidence="5" id="KW-0653">Protein transport</keyword>
<comment type="subcellular location">
    <subcellularLocation>
        <location evidence="1">Membrane</location>
        <topology evidence="1">Single-pass type IV membrane protein</topology>
    </subcellularLocation>
</comment>
<gene>
    <name evidence="11" type="ORF">BCR33DRAFT_720048</name>
</gene>
<proteinExistence type="inferred from homology"/>
<dbReference type="AlphaFoldDB" id="A0A1Y2BXW0"/>
<dbReference type="SMART" id="SM00397">
    <property type="entry name" value="t_SNARE"/>
    <property type="match status" value="1"/>
</dbReference>
<dbReference type="GO" id="GO:0006896">
    <property type="term" value="P:Golgi to vacuole transport"/>
    <property type="evidence" value="ECO:0007669"/>
    <property type="project" value="TreeGrafter"/>
</dbReference>
<keyword evidence="4 9" id="KW-0812">Transmembrane</keyword>
<evidence type="ECO:0000256" key="8">
    <source>
        <dbReference type="ARBA" id="ARBA00023136"/>
    </source>
</evidence>
<dbReference type="GO" id="GO:0006886">
    <property type="term" value="P:intracellular protein transport"/>
    <property type="evidence" value="ECO:0007669"/>
    <property type="project" value="InterPro"/>
</dbReference>
<protein>
    <submittedName>
        <fullName evidence="11">V-snare-domain-containing protein</fullName>
    </submittedName>
</protein>
<dbReference type="FunFam" id="1.20.5.110:FF:000002">
    <property type="entry name" value="Vesicle transport through interaction with t-SNAREsB"/>
    <property type="match status" value="1"/>
</dbReference>
<dbReference type="GO" id="GO:0005484">
    <property type="term" value="F:SNAP receptor activity"/>
    <property type="evidence" value="ECO:0007669"/>
    <property type="project" value="TreeGrafter"/>
</dbReference>
<dbReference type="InterPro" id="IPR007705">
    <property type="entry name" value="Vesicle_trsprt_v-SNARE_N"/>
</dbReference>
<dbReference type="PANTHER" id="PTHR21230:SF26">
    <property type="entry name" value="VESICLE TRANSPORT THROUGH INTERACTION WITH T-SNARES HOMOLOG 1A"/>
    <property type="match status" value="1"/>
</dbReference>
<dbReference type="GO" id="GO:0048280">
    <property type="term" value="P:vesicle fusion with Golgi apparatus"/>
    <property type="evidence" value="ECO:0007669"/>
    <property type="project" value="TreeGrafter"/>
</dbReference>
<dbReference type="GO" id="GO:0031201">
    <property type="term" value="C:SNARE complex"/>
    <property type="evidence" value="ECO:0007669"/>
    <property type="project" value="TreeGrafter"/>
</dbReference>
<evidence type="ECO:0000313" key="12">
    <source>
        <dbReference type="Proteomes" id="UP000193642"/>
    </source>
</evidence>
<evidence type="ECO:0000256" key="4">
    <source>
        <dbReference type="ARBA" id="ARBA00022692"/>
    </source>
</evidence>
<keyword evidence="8 9" id="KW-0472">Membrane</keyword>
<dbReference type="GO" id="GO:0005789">
    <property type="term" value="C:endoplasmic reticulum membrane"/>
    <property type="evidence" value="ECO:0007669"/>
    <property type="project" value="TreeGrafter"/>
</dbReference>
<evidence type="ECO:0000256" key="2">
    <source>
        <dbReference type="ARBA" id="ARBA00006108"/>
    </source>
</evidence>
<dbReference type="GO" id="GO:0012507">
    <property type="term" value="C:ER to Golgi transport vesicle membrane"/>
    <property type="evidence" value="ECO:0007669"/>
    <property type="project" value="TreeGrafter"/>
</dbReference>
<dbReference type="CDD" id="cd15862">
    <property type="entry name" value="SNARE_Vti1"/>
    <property type="match status" value="1"/>
</dbReference>
<dbReference type="EMBL" id="MCGO01000039">
    <property type="protein sequence ID" value="ORY39593.1"/>
    <property type="molecule type" value="Genomic_DNA"/>
</dbReference>